<dbReference type="AlphaFoldDB" id="A0A1H3MUY1"/>
<evidence type="ECO:0000313" key="2">
    <source>
        <dbReference type="Proteomes" id="UP000198935"/>
    </source>
</evidence>
<reference evidence="2" key="1">
    <citation type="submission" date="2016-10" db="EMBL/GenBank/DDBJ databases">
        <authorList>
            <person name="Varghese N."/>
            <person name="Submissions S."/>
        </authorList>
    </citation>
    <scope>NUCLEOTIDE SEQUENCE [LARGE SCALE GENOMIC DNA]</scope>
    <source>
        <strain evidence="2">SP</strain>
    </source>
</reference>
<dbReference type="Proteomes" id="UP000198935">
    <property type="component" value="Unassembled WGS sequence"/>
</dbReference>
<proteinExistence type="predicted"/>
<accession>A0A1H3MUY1</accession>
<gene>
    <name evidence="1" type="ORF">SAMN05421736_103343</name>
</gene>
<organism evidence="1 2">
    <name type="scientific">Evansella caseinilytica</name>
    <dbReference type="NCBI Taxonomy" id="1503961"/>
    <lineage>
        <taxon>Bacteria</taxon>
        <taxon>Bacillati</taxon>
        <taxon>Bacillota</taxon>
        <taxon>Bacilli</taxon>
        <taxon>Bacillales</taxon>
        <taxon>Bacillaceae</taxon>
        <taxon>Evansella</taxon>
    </lineage>
</organism>
<dbReference type="EMBL" id="FNPI01000003">
    <property type="protein sequence ID" value="SDY80260.1"/>
    <property type="molecule type" value="Genomic_DNA"/>
</dbReference>
<dbReference type="STRING" id="1503961.SAMN05421736_103343"/>
<keyword evidence="2" id="KW-1185">Reference proteome</keyword>
<protein>
    <submittedName>
        <fullName evidence="1">Uncharacterized protein</fullName>
    </submittedName>
</protein>
<sequence length="286" mass="34099">MKKKQFFCNFDRGKANVPREKTLQIAVRSKSFSSPQEYRDFLTKLQISSRFEMRYRGLFEFYGDDLIAYSLKNSSDKNSNEFLRIFSSYLTDYLEDRCPSSWKQCHPPFWEELMLTYYPHCMKLTTYEKEVDNFSLQLKQFVLWLDKRVDTSWYNVICQYADEFLPDLRACEHLLNSLYLNDFPNLHHDDFIPEQEIGKFSQNIDKYTERVASLFQVIRVIENITLAVDLHSGQTYSIQGLPAKNIVPGMLMYGDIGKNIREKFWHWYCTEGVYPQNARKYFTFAD</sequence>
<name>A0A1H3MUY1_9BACI</name>
<evidence type="ECO:0000313" key="1">
    <source>
        <dbReference type="EMBL" id="SDY80260.1"/>
    </source>
</evidence>
<dbReference type="OrthoDB" id="2797634at2"/>